<gene>
    <name evidence="1" type="ORF">FVE85_2854</name>
</gene>
<name>A0A5J4YV27_PORPP</name>
<keyword evidence="2" id="KW-1185">Reference proteome</keyword>
<organism evidence="1 2">
    <name type="scientific">Porphyridium purpureum</name>
    <name type="common">Red alga</name>
    <name type="synonym">Porphyridium cruentum</name>
    <dbReference type="NCBI Taxonomy" id="35688"/>
    <lineage>
        <taxon>Eukaryota</taxon>
        <taxon>Rhodophyta</taxon>
        <taxon>Bangiophyceae</taxon>
        <taxon>Porphyridiales</taxon>
        <taxon>Porphyridiaceae</taxon>
        <taxon>Porphyridium</taxon>
    </lineage>
</organism>
<comment type="caution">
    <text evidence="1">The sequence shown here is derived from an EMBL/GenBank/DDBJ whole genome shotgun (WGS) entry which is preliminary data.</text>
</comment>
<dbReference type="AlphaFoldDB" id="A0A5J4YV27"/>
<proteinExistence type="predicted"/>
<dbReference type="Proteomes" id="UP000324585">
    <property type="component" value="Unassembled WGS sequence"/>
</dbReference>
<protein>
    <submittedName>
        <fullName evidence="1">Uncharacterized protein</fullName>
    </submittedName>
</protein>
<reference evidence="2" key="1">
    <citation type="journal article" date="2019" name="Nat. Commun.">
        <title>Expansion of phycobilisome linker gene families in mesophilic red algae.</title>
        <authorList>
            <person name="Lee J."/>
            <person name="Kim D."/>
            <person name="Bhattacharya D."/>
            <person name="Yoon H.S."/>
        </authorList>
    </citation>
    <scope>NUCLEOTIDE SEQUENCE [LARGE SCALE GENOMIC DNA]</scope>
    <source>
        <strain evidence="2">CCMP 1328</strain>
    </source>
</reference>
<sequence length="267" mass="26896">MAFVVGSVAGSSFVGEAVASTSAACPKEGRLGVSMAMAQNRRRFNFESAAAANMRSYAAAIAQSKNKTAAVTGSSYYSTDVAAPVPAYAVSANALNAGLSAYGAQLYAAQQAVQAKAVVQTAPVQVQQQQTVSAPAYSPLTTYARPVPVQGGMSSAAMAWASKQTGRVIVPARAEQAPAVVPEFKAPEAVAAPIPAAKGCGTGAQVAAKVAVVAAASVAAAATEQPAPVAVSRARSTRSPLEAIVLGLVRGLSRGLFGKDERQTQQA</sequence>
<evidence type="ECO:0000313" key="2">
    <source>
        <dbReference type="Proteomes" id="UP000324585"/>
    </source>
</evidence>
<dbReference type="EMBL" id="VRMN01000004">
    <property type="protein sequence ID" value="KAA8494613.1"/>
    <property type="molecule type" value="Genomic_DNA"/>
</dbReference>
<accession>A0A5J4YV27</accession>
<evidence type="ECO:0000313" key="1">
    <source>
        <dbReference type="EMBL" id="KAA8494613.1"/>
    </source>
</evidence>